<dbReference type="OrthoDB" id="6902891at2"/>
<feature type="active site" evidence="1">
    <location>
        <position position="35"/>
    </location>
</feature>
<evidence type="ECO:0000259" key="3">
    <source>
        <dbReference type="Pfam" id="PF22636"/>
    </source>
</evidence>
<dbReference type="PIRSF" id="PIRSF014972">
    <property type="entry name" value="FlK"/>
    <property type="match status" value="1"/>
</dbReference>
<name>A0A0X3UBH2_9RHOB</name>
<evidence type="ECO:0000313" key="4">
    <source>
        <dbReference type="EMBL" id="KUJ85435.1"/>
    </source>
</evidence>
<dbReference type="Proteomes" id="UP000053791">
    <property type="component" value="Unassembled WGS sequence"/>
</dbReference>
<dbReference type="PANTHER" id="PTHR36934:SF1">
    <property type="entry name" value="THIOESTERASE DOMAIN-CONTAINING PROTEIN"/>
    <property type="match status" value="1"/>
</dbReference>
<evidence type="ECO:0000313" key="5">
    <source>
        <dbReference type="Proteomes" id="UP000053791"/>
    </source>
</evidence>
<dbReference type="InterPro" id="IPR054485">
    <property type="entry name" value="FlK-like_dom"/>
</dbReference>
<feature type="domain" description="Fluoroacetyl-CoA-specific thioesterase-like" evidence="3">
    <location>
        <begin position="17"/>
        <end position="118"/>
    </location>
</feature>
<comment type="caution">
    <text evidence="4">The sequence shown here is derived from an EMBL/GenBank/DDBJ whole genome shotgun (WGS) entry which is preliminary data.</text>
</comment>
<feature type="binding site" evidence="2">
    <location>
        <position position="113"/>
    </location>
    <ligand>
        <name>substrate</name>
    </ligand>
</feature>
<reference evidence="5" key="1">
    <citation type="submission" date="2015-12" db="EMBL/GenBank/DDBJ databases">
        <authorList>
            <person name="Zhang G."/>
            <person name="Stingl U."/>
        </authorList>
    </citation>
    <scope>NUCLEOTIDE SEQUENCE [LARGE SCALE GENOMIC DNA]</scope>
    <source>
        <strain evidence="5">ZGT118</strain>
    </source>
</reference>
<feature type="binding site" evidence="2">
    <location>
        <position position="62"/>
    </location>
    <ligand>
        <name>substrate</name>
    </ligand>
</feature>
<accession>A0A0X3UBH2</accession>
<evidence type="ECO:0000256" key="2">
    <source>
        <dbReference type="PIRSR" id="PIRSR014972-2"/>
    </source>
</evidence>
<dbReference type="EMBL" id="LQBQ01000001">
    <property type="protein sequence ID" value="KUJ85435.1"/>
    <property type="molecule type" value="Genomic_DNA"/>
</dbReference>
<dbReference type="Gene3D" id="3.10.129.10">
    <property type="entry name" value="Hotdog Thioesterase"/>
    <property type="match status" value="1"/>
</dbReference>
<dbReference type="RefSeq" id="WP_068343089.1">
    <property type="nucleotide sequence ID" value="NZ_LQBQ01000001.1"/>
</dbReference>
<evidence type="ECO:0000256" key="1">
    <source>
        <dbReference type="PIRSR" id="PIRSR014972-1"/>
    </source>
</evidence>
<proteinExistence type="predicted"/>
<gene>
    <name evidence="4" type="ORF">AVO45_00045</name>
</gene>
<feature type="active site" evidence="1">
    <location>
        <position position="69"/>
    </location>
</feature>
<feature type="binding site" evidence="2">
    <location>
        <position position="62"/>
    </location>
    <ligand>
        <name>CoA</name>
        <dbReference type="ChEBI" id="CHEBI:57287"/>
    </ligand>
</feature>
<dbReference type="InterPro" id="IPR025540">
    <property type="entry name" value="FlK"/>
</dbReference>
<feature type="active site" evidence="1">
    <location>
        <position position="43"/>
    </location>
</feature>
<dbReference type="AlphaFoldDB" id="A0A0X3UBH2"/>
<sequence>MNENLTVGTSITRAIKVDRDRTIDFMGEDCRVYATPSLVRDIEHTCRDLIVERVLKGQDSVGTVVSITHTAPTLLGMEALVTVTVAEVDGRKVVFDVVAKDAVDTICKGRHERFIVDVDKTREKLRQKAARLQES</sequence>
<dbReference type="PANTHER" id="PTHR36934">
    <property type="entry name" value="BLR0278 PROTEIN"/>
    <property type="match status" value="1"/>
</dbReference>
<keyword evidence="5" id="KW-1185">Reference proteome</keyword>
<protein>
    <submittedName>
        <fullName evidence="4">LysR family transcriptional regulator</fullName>
    </submittedName>
</protein>
<dbReference type="InterPro" id="IPR029069">
    <property type="entry name" value="HotDog_dom_sf"/>
</dbReference>
<organism evidence="4 5">
    <name type="scientific">Ruegeria marisrubri</name>
    <dbReference type="NCBI Taxonomy" id="1685379"/>
    <lineage>
        <taxon>Bacteria</taxon>
        <taxon>Pseudomonadati</taxon>
        <taxon>Pseudomonadota</taxon>
        <taxon>Alphaproteobacteria</taxon>
        <taxon>Rhodobacterales</taxon>
        <taxon>Roseobacteraceae</taxon>
        <taxon>Ruegeria</taxon>
    </lineage>
</organism>
<dbReference type="Pfam" id="PF22636">
    <property type="entry name" value="FlK"/>
    <property type="match status" value="1"/>
</dbReference>
<dbReference type="SUPFAM" id="SSF54637">
    <property type="entry name" value="Thioesterase/thiol ester dehydrase-isomerase"/>
    <property type="match status" value="1"/>
</dbReference>